<evidence type="ECO:0000256" key="3">
    <source>
        <dbReference type="PROSITE-ProRule" id="PRU00221"/>
    </source>
</evidence>
<evidence type="ECO:0000256" key="2">
    <source>
        <dbReference type="ARBA" id="ARBA00022737"/>
    </source>
</evidence>
<name>A0A2P8AG42_9PEZI</name>
<dbReference type="Pfam" id="PF00400">
    <property type="entry name" value="WD40"/>
    <property type="match status" value="2"/>
</dbReference>
<keyword evidence="5" id="KW-1185">Reference proteome</keyword>
<dbReference type="AlphaFoldDB" id="A0A2P8AG42"/>
<dbReference type="PANTHER" id="PTHR10971">
    <property type="entry name" value="MRNA EXPORT FACTOR AND BUB3"/>
    <property type="match status" value="1"/>
</dbReference>
<dbReference type="InterPro" id="IPR015943">
    <property type="entry name" value="WD40/YVTN_repeat-like_dom_sf"/>
</dbReference>
<evidence type="ECO:0000256" key="1">
    <source>
        <dbReference type="ARBA" id="ARBA00022574"/>
    </source>
</evidence>
<feature type="repeat" description="WD" evidence="3">
    <location>
        <begin position="266"/>
        <end position="301"/>
    </location>
</feature>
<dbReference type="Gene3D" id="2.130.10.10">
    <property type="entry name" value="YVTN repeat-like/Quinoprotein amine dehydrogenase"/>
    <property type="match status" value="1"/>
</dbReference>
<dbReference type="OrthoDB" id="10262475at2759"/>
<dbReference type="STRING" id="40998.A0A2P8AG42"/>
<proteinExistence type="predicted"/>
<dbReference type="SUPFAM" id="SSF50978">
    <property type="entry name" value="WD40 repeat-like"/>
    <property type="match status" value="1"/>
</dbReference>
<dbReference type="SMART" id="SM00320">
    <property type="entry name" value="WD40"/>
    <property type="match status" value="4"/>
</dbReference>
<dbReference type="PROSITE" id="PS50082">
    <property type="entry name" value="WD_REPEATS_2"/>
    <property type="match status" value="2"/>
</dbReference>
<comment type="caution">
    <text evidence="4">The sequence shown here is derived from an EMBL/GenBank/DDBJ whole genome shotgun (WGS) entry which is preliminary data.</text>
</comment>
<keyword evidence="1 3" id="KW-0853">WD repeat</keyword>
<accession>A0A2P8AG42</accession>
<organism evidence="4 5">
    <name type="scientific">Elsinoe australis</name>
    <dbReference type="NCBI Taxonomy" id="40998"/>
    <lineage>
        <taxon>Eukaryota</taxon>
        <taxon>Fungi</taxon>
        <taxon>Dikarya</taxon>
        <taxon>Ascomycota</taxon>
        <taxon>Pezizomycotina</taxon>
        <taxon>Dothideomycetes</taxon>
        <taxon>Dothideomycetidae</taxon>
        <taxon>Myriangiales</taxon>
        <taxon>Elsinoaceae</taxon>
        <taxon>Elsinoe</taxon>
    </lineage>
</organism>
<evidence type="ECO:0000313" key="4">
    <source>
        <dbReference type="EMBL" id="PSK59438.1"/>
    </source>
</evidence>
<dbReference type="Proteomes" id="UP000243723">
    <property type="component" value="Unassembled WGS sequence"/>
</dbReference>
<reference evidence="4 5" key="1">
    <citation type="submission" date="2017-05" db="EMBL/GenBank/DDBJ databases">
        <title>Draft genome sequence of Elsinoe australis.</title>
        <authorList>
            <person name="Cheng Q."/>
        </authorList>
    </citation>
    <scope>NUCLEOTIDE SEQUENCE [LARGE SCALE GENOMIC DNA]</scope>
    <source>
        <strain evidence="4 5">NL1</strain>
    </source>
</reference>
<protein>
    <submittedName>
        <fullName evidence="4">Uncharacterized protein</fullName>
    </submittedName>
</protein>
<feature type="repeat" description="WD" evidence="3">
    <location>
        <begin position="97"/>
        <end position="127"/>
    </location>
</feature>
<keyword evidence="2" id="KW-0677">Repeat</keyword>
<dbReference type="InterPro" id="IPR001680">
    <property type="entry name" value="WD40_rpt"/>
</dbReference>
<gene>
    <name evidence="4" type="ORF">B9Z65_3762</name>
</gene>
<evidence type="ECO:0000313" key="5">
    <source>
        <dbReference type="Proteomes" id="UP000243723"/>
    </source>
</evidence>
<dbReference type="EMBL" id="NHZQ01000010">
    <property type="protein sequence ID" value="PSK59438.1"/>
    <property type="molecule type" value="Genomic_DNA"/>
</dbReference>
<dbReference type="InterPro" id="IPR036322">
    <property type="entry name" value="WD40_repeat_dom_sf"/>
</dbReference>
<sequence>MSGQYELSEPPSDVISAVKFAPGSSKRLLVSSWDRHIYLYETPSPTEADEGHLEMRIEHRAPVLDVCFGADENTAFSAGLDHDVSLINLETGRKTVLSTHDEPVRHVVYSPEQNILVSSGWDNTLHIHIIELENNVLSHPPAVVSIPAKPHAVSLSPTKLVVAMASRQVFIYNLAALRLLTSQTAPSQENPTNNLAIEPWQQRESALKYMTRSVSCMPNDEGFAISSIEGRVGVELFDPSQESQARKYAFKCHRTTTEDEDVVYPVNALAFHPVKTSVFASAGGDGTVILWDGDNKRRIRAFPAFASSVAAVAWGGDGKVAAIGTSPGFEDGTEEIDTSMIKVYIRAVSEGELKAKAKA</sequence>